<comment type="caution">
    <text evidence="3">The sequence shown here is derived from an EMBL/GenBank/DDBJ whole genome shotgun (WGS) entry which is preliminary data.</text>
</comment>
<dbReference type="Pfam" id="PF02517">
    <property type="entry name" value="Rce1-like"/>
    <property type="match status" value="1"/>
</dbReference>
<keyword evidence="1" id="KW-1133">Transmembrane helix</keyword>
<name>A0ABP7ELJ0_9ACTN</name>
<evidence type="ECO:0000256" key="1">
    <source>
        <dbReference type="SAM" id="Phobius"/>
    </source>
</evidence>
<dbReference type="EMBL" id="BAAAZP010000241">
    <property type="protein sequence ID" value="GAA3720331.1"/>
    <property type="molecule type" value="Genomic_DNA"/>
</dbReference>
<proteinExistence type="predicted"/>
<feature type="domain" description="CAAX prenyl protease 2/Lysostaphin resistance protein A-like" evidence="2">
    <location>
        <begin position="52"/>
        <end position="87"/>
    </location>
</feature>
<organism evidence="3 4">
    <name type="scientific">Nonomuraea antimicrobica</name>
    <dbReference type="NCBI Taxonomy" id="561173"/>
    <lineage>
        <taxon>Bacteria</taxon>
        <taxon>Bacillati</taxon>
        <taxon>Actinomycetota</taxon>
        <taxon>Actinomycetes</taxon>
        <taxon>Streptosporangiales</taxon>
        <taxon>Streptosporangiaceae</taxon>
        <taxon>Nonomuraea</taxon>
    </lineage>
</organism>
<keyword evidence="1" id="KW-0472">Membrane</keyword>
<feature type="transmembrane region" description="Helical" evidence="1">
    <location>
        <begin position="75"/>
        <end position="99"/>
    </location>
</feature>
<reference evidence="4" key="1">
    <citation type="journal article" date="2019" name="Int. J. Syst. Evol. Microbiol.">
        <title>The Global Catalogue of Microorganisms (GCM) 10K type strain sequencing project: providing services to taxonomists for standard genome sequencing and annotation.</title>
        <authorList>
            <consortium name="The Broad Institute Genomics Platform"/>
            <consortium name="The Broad Institute Genome Sequencing Center for Infectious Disease"/>
            <person name="Wu L."/>
            <person name="Ma J."/>
        </authorList>
    </citation>
    <scope>NUCLEOTIDE SEQUENCE [LARGE SCALE GENOMIC DNA]</scope>
    <source>
        <strain evidence="4">JCM 16904</strain>
    </source>
</reference>
<feature type="transmembrane region" description="Helical" evidence="1">
    <location>
        <begin position="48"/>
        <end position="69"/>
    </location>
</feature>
<accession>A0ABP7ELJ0</accession>
<evidence type="ECO:0000313" key="4">
    <source>
        <dbReference type="Proteomes" id="UP001500902"/>
    </source>
</evidence>
<dbReference type="InterPro" id="IPR003675">
    <property type="entry name" value="Rce1/LyrA-like_dom"/>
</dbReference>
<dbReference type="Proteomes" id="UP001500902">
    <property type="component" value="Unassembled WGS sequence"/>
</dbReference>
<evidence type="ECO:0000313" key="3">
    <source>
        <dbReference type="EMBL" id="GAA3720331.1"/>
    </source>
</evidence>
<evidence type="ECO:0000259" key="2">
    <source>
        <dbReference type="Pfam" id="PF02517"/>
    </source>
</evidence>
<protein>
    <recommendedName>
        <fullName evidence="2">CAAX prenyl protease 2/Lysostaphin resistance protein A-like domain-containing protein</fullName>
    </recommendedName>
</protein>
<keyword evidence="1" id="KW-0812">Transmembrane</keyword>
<keyword evidence="4" id="KW-1185">Reference proteome</keyword>
<sequence>MLGDPGDRKGTHLAVTIHGPAVSTEQFFDQAHGVLSVDHRPILAVRSFLGINPILPVAFVGGVLAALLFRWSGSIWSGIALHGVNNATALLVPLLIALAGV</sequence>
<gene>
    <name evidence="3" type="ORF">GCM10022224_102890</name>
</gene>